<dbReference type="InterPro" id="IPR019826">
    <property type="entry name" value="Carboxylesterase_B_AS"/>
</dbReference>
<dbReference type="PANTHER" id="PTHR11559">
    <property type="entry name" value="CARBOXYLESTERASE"/>
    <property type="match status" value="1"/>
</dbReference>
<name>A0A443HZF8_BYSSP</name>
<gene>
    <name evidence="5" type="ORF">C8Q69DRAFT_221098</name>
</gene>
<evidence type="ECO:0000256" key="3">
    <source>
        <dbReference type="RuleBase" id="RU361235"/>
    </source>
</evidence>
<dbReference type="AlphaFoldDB" id="A0A443HZF8"/>
<dbReference type="InterPro" id="IPR019819">
    <property type="entry name" value="Carboxylesterase_B_CS"/>
</dbReference>
<dbReference type="FunFam" id="3.40.50.1820:FF:000316">
    <property type="entry name" value="Carboxylic ester hydrolase"/>
    <property type="match status" value="1"/>
</dbReference>
<comment type="similarity">
    <text evidence="1 3">Belongs to the type-B carboxylesterase/lipase family.</text>
</comment>
<organism evidence="5 6">
    <name type="scientific">Byssochlamys spectabilis</name>
    <name type="common">Paecilomyces variotii</name>
    <dbReference type="NCBI Taxonomy" id="264951"/>
    <lineage>
        <taxon>Eukaryota</taxon>
        <taxon>Fungi</taxon>
        <taxon>Dikarya</taxon>
        <taxon>Ascomycota</taxon>
        <taxon>Pezizomycotina</taxon>
        <taxon>Eurotiomycetes</taxon>
        <taxon>Eurotiomycetidae</taxon>
        <taxon>Eurotiales</taxon>
        <taxon>Thermoascaceae</taxon>
        <taxon>Paecilomyces</taxon>
    </lineage>
</organism>
<dbReference type="GeneID" id="39595567"/>
<dbReference type="Gene3D" id="3.40.50.1820">
    <property type="entry name" value="alpha/beta hydrolase"/>
    <property type="match status" value="1"/>
</dbReference>
<feature type="domain" description="Carboxylesterase type B" evidence="4">
    <location>
        <begin position="37"/>
        <end position="527"/>
    </location>
</feature>
<feature type="chain" id="PRO_5018821318" description="Carboxylic ester hydrolase" evidence="3">
    <location>
        <begin position="25"/>
        <end position="544"/>
    </location>
</feature>
<evidence type="ECO:0000256" key="1">
    <source>
        <dbReference type="ARBA" id="ARBA00005964"/>
    </source>
</evidence>
<feature type="signal peptide" evidence="3">
    <location>
        <begin position="1"/>
        <end position="24"/>
    </location>
</feature>
<dbReference type="SUPFAM" id="SSF53474">
    <property type="entry name" value="alpha/beta-Hydrolases"/>
    <property type="match status" value="1"/>
</dbReference>
<sequence length="544" mass="59176">MAARTMPLLLLSVLSCLLFSFAAAQDTLVDLGYAKYKGQAFSNGISQWLGIRFAAPPIGDLRFAAPQDPVASGDTVNATEHGPLCISTSTNPIPSNMAEDCLFLDVYAPSKASNSSELLPVYFFIQGGGFSALANPNYDGTGLLLASNLSIVIVTINYRVGPYGFLAGKEIQEGASLNNGLKDQIKALQWVQKHISKFGGNPNHVVIGGPSAGGASVTLLLSAYGGRDDGLFHAAAAESQSFGGMLDVAGSQFAYDNLVNRTNCTDSKDTLACLRALDIVSLQKQNIQTPFPGAEIPPLYMYGPTVDGDLVPDYTFALFEQGRFIKVPVIFGDDTNEGTMFVPKSTSSVKEADTFIQAQFPAIQPIQLSKINSLYLGPNSTRNFPQSSPYWRPASNAYGEIRYICPGIALSDIYAKFGVPSWNYHYAVLDPDSEKSGLGVSHTVEVNAIWGPQYVSTTPPKSYTTTNAPIVPVMQGYWTSFIRTYNPNTYRVAGSPRWETWSEGLSDYQRIFIRTGDTKMETVYKAQKERCQYLKSIALDLKQR</sequence>
<dbReference type="EC" id="3.1.1.-" evidence="3"/>
<keyword evidence="6" id="KW-1185">Reference proteome</keyword>
<dbReference type="Pfam" id="PF00135">
    <property type="entry name" value="COesterase"/>
    <property type="match status" value="1"/>
</dbReference>
<dbReference type="InterPro" id="IPR029058">
    <property type="entry name" value="AB_hydrolase_fold"/>
</dbReference>
<dbReference type="InterPro" id="IPR002018">
    <property type="entry name" value="CarbesteraseB"/>
</dbReference>
<evidence type="ECO:0000313" key="5">
    <source>
        <dbReference type="EMBL" id="RWQ97228.1"/>
    </source>
</evidence>
<dbReference type="STRING" id="264951.A0A443HZF8"/>
<dbReference type="PROSITE" id="PS00941">
    <property type="entry name" value="CARBOXYLESTERASE_B_2"/>
    <property type="match status" value="1"/>
</dbReference>
<proteinExistence type="inferred from homology"/>
<accession>A0A443HZF8</accession>
<dbReference type="VEuPathDB" id="FungiDB:C8Q69DRAFT_221098"/>
<dbReference type="PROSITE" id="PS00122">
    <property type="entry name" value="CARBOXYLESTERASE_B_1"/>
    <property type="match status" value="1"/>
</dbReference>
<dbReference type="RefSeq" id="XP_028486873.1">
    <property type="nucleotide sequence ID" value="XM_028626290.1"/>
</dbReference>
<protein>
    <recommendedName>
        <fullName evidence="3">Carboxylic ester hydrolase</fullName>
        <ecNumber evidence="3">3.1.1.-</ecNumber>
    </recommendedName>
</protein>
<keyword evidence="2 3" id="KW-0378">Hydrolase</keyword>
<dbReference type="PROSITE" id="PS51257">
    <property type="entry name" value="PROKAR_LIPOPROTEIN"/>
    <property type="match status" value="1"/>
</dbReference>
<dbReference type="Proteomes" id="UP000283841">
    <property type="component" value="Unassembled WGS sequence"/>
</dbReference>
<dbReference type="GO" id="GO:0016787">
    <property type="term" value="F:hydrolase activity"/>
    <property type="evidence" value="ECO:0007669"/>
    <property type="project" value="UniProtKB-KW"/>
</dbReference>
<evidence type="ECO:0000256" key="2">
    <source>
        <dbReference type="ARBA" id="ARBA00022801"/>
    </source>
</evidence>
<dbReference type="EMBL" id="RCNU01000003">
    <property type="protein sequence ID" value="RWQ97228.1"/>
    <property type="molecule type" value="Genomic_DNA"/>
</dbReference>
<dbReference type="InterPro" id="IPR050309">
    <property type="entry name" value="Type-B_Carboxylest/Lipase"/>
</dbReference>
<reference evidence="5 6" key="1">
    <citation type="journal article" date="2018" name="Front. Microbiol.">
        <title>Genomic and genetic insights into a cosmopolitan fungus, Paecilomyces variotii (Eurotiales).</title>
        <authorList>
            <person name="Urquhart A.S."/>
            <person name="Mondo S.J."/>
            <person name="Makela M.R."/>
            <person name="Hane J.K."/>
            <person name="Wiebenga A."/>
            <person name="He G."/>
            <person name="Mihaltcheva S."/>
            <person name="Pangilinan J."/>
            <person name="Lipzen A."/>
            <person name="Barry K."/>
            <person name="de Vries R.P."/>
            <person name="Grigoriev I.V."/>
            <person name="Idnurm A."/>
        </authorList>
    </citation>
    <scope>NUCLEOTIDE SEQUENCE [LARGE SCALE GENOMIC DNA]</scope>
    <source>
        <strain evidence="5 6">CBS 101075</strain>
    </source>
</reference>
<comment type="caution">
    <text evidence="5">The sequence shown here is derived from an EMBL/GenBank/DDBJ whole genome shotgun (WGS) entry which is preliminary data.</text>
</comment>
<evidence type="ECO:0000259" key="4">
    <source>
        <dbReference type="Pfam" id="PF00135"/>
    </source>
</evidence>
<keyword evidence="3" id="KW-0732">Signal</keyword>
<evidence type="ECO:0000313" key="6">
    <source>
        <dbReference type="Proteomes" id="UP000283841"/>
    </source>
</evidence>